<dbReference type="OrthoDB" id="5289754at2"/>
<dbReference type="GeneID" id="65281141"/>
<comment type="similarity">
    <text evidence="1">Belongs to the LysR transcriptional regulatory family.</text>
</comment>
<dbReference type="InterPro" id="IPR036390">
    <property type="entry name" value="WH_DNA-bd_sf"/>
</dbReference>
<name>A0A2W1KKU4_ACIFR</name>
<dbReference type="InterPro" id="IPR036388">
    <property type="entry name" value="WH-like_DNA-bd_sf"/>
</dbReference>
<dbReference type="GO" id="GO:0000976">
    <property type="term" value="F:transcription cis-regulatory region binding"/>
    <property type="evidence" value="ECO:0007669"/>
    <property type="project" value="TreeGrafter"/>
</dbReference>
<evidence type="ECO:0000313" key="6">
    <source>
        <dbReference type="EMBL" id="PZD79981.1"/>
    </source>
</evidence>
<dbReference type="OMA" id="PIVDCQR"/>
<dbReference type="Gene3D" id="1.10.10.10">
    <property type="entry name" value="Winged helix-like DNA-binding domain superfamily/Winged helix DNA-binding domain"/>
    <property type="match status" value="1"/>
</dbReference>
<gene>
    <name evidence="6" type="ORF">DN052_15800</name>
</gene>
<organism evidence="6 7">
    <name type="scientific">Acidithiobacillus ferrooxidans</name>
    <name type="common">Thiobacillus ferrooxidans</name>
    <dbReference type="NCBI Taxonomy" id="920"/>
    <lineage>
        <taxon>Bacteria</taxon>
        <taxon>Pseudomonadati</taxon>
        <taxon>Pseudomonadota</taxon>
        <taxon>Acidithiobacillia</taxon>
        <taxon>Acidithiobacillales</taxon>
        <taxon>Acidithiobacillaceae</taxon>
        <taxon>Acidithiobacillus</taxon>
    </lineage>
</organism>
<evidence type="ECO:0000256" key="4">
    <source>
        <dbReference type="ARBA" id="ARBA00023163"/>
    </source>
</evidence>
<dbReference type="InterPro" id="IPR005119">
    <property type="entry name" value="LysR_subst-bd"/>
</dbReference>
<evidence type="ECO:0000313" key="7">
    <source>
        <dbReference type="Proteomes" id="UP000248886"/>
    </source>
</evidence>
<evidence type="ECO:0000256" key="1">
    <source>
        <dbReference type="ARBA" id="ARBA00009437"/>
    </source>
</evidence>
<feature type="domain" description="HTH lysR-type" evidence="5">
    <location>
        <begin position="6"/>
        <end position="63"/>
    </location>
</feature>
<dbReference type="PANTHER" id="PTHR30126:SF39">
    <property type="entry name" value="HTH-TYPE TRANSCRIPTIONAL REGULATOR CYSL"/>
    <property type="match status" value="1"/>
</dbReference>
<dbReference type="SUPFAM" id="SSF53850">
    <property type="entry name" value="Periplasmic binding protein-like II"/>
    <property type="match status" value="1"/>
</dbReference>
<dbReference type="EMBL" id="QKQP01000012">
    <property type="protein sequence ID" value="PZD79981.1"/>
    <property type="molecule type" value="Genomic_DNA"/>
</dbReference>
<dbReference type="Proteomes" id="UP000248886">
    <property type="component" value="Unassembled WGS sequence"/>
</dbReference>
<comment type="caution">
    <text evidence="6">The sequence shown here is derived from an EMBL/GenBank/DDBJ whole genome shotgun (WGS) entry which is preliminary data.</text>
</comment>
<keyword evidence="2" id="KW-0805">Transcription regulation</keyword>
<reference evidence="6 7" key="1">
    <citation type="submission" date="2018-06" db="EMBL/GenBank/DDBJ databases">
        <title>Draft sequence of Acidithiobacillus ferrooxidans CCM 4253.</title>
        <authorList>
            <person name="Moya-Beltran A."/>
            <person name="Castro M."/>
            <person name="Covarrubias P.C."/>
            <person name="Issotta F."/>
            <person name="Janiczek O."/>
            <person name="Mandl M."/>
            <person name="Kucera J."/>
            <person name="Quatrini R."/>
        </authorList>
    </citation>
    <scope>NUCLEOTIDE SEQUENCE [LARGE SCALE GENOMIC DNA]</scope>
    <source>
        <strain evidence="6 7">CCM 4253</strain>
    </source>
</reference>
<dbReference type="Gene3D" id="3.40.190.290">
    <property type="match status" value="1"/>
</dbReference>
<dbReference type="PROSITE" id="PS50931">
    <property type="entry name" value="HTH_LYSR"/>
    <property type="match status" value="1"/>
</dbReference>
<evidence type="ECO:0000256" key="3">
    <source>
        <dbReference type="ARBA" id="ARBA00023125"/>
    </source>
</evidence>
<dbReference type="Pfam" id="PF03466">
    <property type="entry name" value="LysR_substrate"/>
    <property type="match status" value="1"/>
</dbReference>
<dbReference type="AlphaFoldDB" id="A0A2W1KKU4"/>
<dbReference type="PRINTS" id="PR00039">
    <property type="entry name" value="HTHLYSR"/>
</dbReference>
<dbReference type="InterPro" id="IPR000847">
    <property type="entry name" value="LysR_HTH_N"/>
</dbReference>
<proteinExistence type="inferred from homology"/>
<keyword evidence="3" id="KW-0238">DNA-binding</keyword>
<dbReference type="GO" id="GO:0003700">
    <property type="term" value="F:DNA-binding transcription factor activity"/>
    <property type="evidence" value="ECO:0007669"/>
    <property type="project" value="InterPro"/>
</dbReference>
<dbReference type="PANTHER" id="PTHR30126">
    <property type="entry name" value="HTH-TYPE TRANSCRIPTIONAL REGULATOR"/>
    <property type="match status" value="1"/>
</dbReference>
<sequence length="301" mass="33176">MNSEKPDPALLLIWAQAARSGNLHAAADLLFMTQPAVSHRLKQLQEWVGEPLYRRNRRGIEPSETGLWLLRIAEQIEAALAEARALRGDTRELLRGSLALVASHSNAETLLPRAIADFRARYPGVALRLVTTNSRRAISMRDQADLIFVEDDAALSGATDWTQETLVETEIVALVPDRHPWLGRSEPLSLSSLAEETLVWREEGSGIRNHVMQAFQKQGIYPEIRYELSGLAAVRDAVRCGLGVGFVSALNSAGQRPGIATLTTTPVIRHKLSVLHRRAPSHSAKAFLALLQHMVTRENAG</sequence>
<protein>
    <submittedName>
        <fullName evidence="6">LysR family transcriptional regulator</fullName>
    </submittedName>
</protein>
<evidence type="ECO:0000259" key="5">
    <source>
        <dbReference type="PROSITE" id="PS50931"/>
    </source>
</evidence>
<dbReference type="Pfam" id="PF00126">
    <property type="entry name" value="HTH_1"/>
    <property type="match status" value="1"/>
</dbReference>
<accession>A0A2W1KKU4</accession>
<dbReference type="RefSeq" id="WP_012536894.1">
    <property type="nucleotide sequence ID" value="NZ_AP025160.1"/>
</dbReference>
<keyword evidence="4" id="KW-0804">Transcription</keyword>
<evidence type="ECO:0000256" key="2">
    <source>
        <dbReference type="ARBA" id="ARBA00023015"/>
    </source>
</evidence>
<dbReference type="SUPFAM" id="SSF46785">
    <property type="entry name" value="Winged helix' DNA-binding domain"/>
    <property type="match status" value="1"/>
</dbReference>